<dbReference type="Pfam" id="PF16679">
    <property type="entry name" value="CDT1_C"/>
    <property type="match status" value="1"/>
</dbReference>
<keyword evidence="6" id="KW-1185">Reference proteome</keyword>
<evidence type="ECO:0000256" key="1">
    <source>
        <dbReference type="ARBA" id="ARBA00008356"/>
    </source>
</evidence>
<dbReference type="EMBL" id="GL433836">
    <property type="protein sequence ID" value="EFN59351.1"/>
    <property type="molecule type" value="Genomic_DNA"/>
</dbReference>
<evidence type="ECO:0000256" key="2">
    <source>
        <dbReference type="ARBA" id="ARBA00023306"/>
    </source>
</evidence>
<dbReference type="eggNOG" id="ENOG502T0AT">
    <property type="taxonomic scope" value="Eukaryota"/>
</dbReference>
<dbReference type="Proteomes" id="UP000008141">
    <property type="component" value="Unassembled WGS sequence"/>
</dbReference>
<dbReference type="Pfam" id="PF08839">
    <property type="entry name" value="CDT1"/>
    <property type="match status" value="1"/>
</dbReference>
<dbReference type="OrthoDB" id="513134at2759"/>
<dbReference type="STRING" id="554065.E1Z4I5"/>
<dbReference type="GO" id="GO:0005634">
    <property type="term" value="C:nucleus"/>
    <property type="evidence" value="ECO:0007669"/>
    <property type="project" value="TreeGrafter"/>
</dbReference>
<dbReference type="InterPro" id="IPR014939">
    <property type="entry name" value="CDT1_Gemini-bd-like"/>
</dbReference>
<dbReference type="InterPro" id="IPR036390">
    <property type="entry name" value="WH_DNA-bd_sf"/>
</dbReference>
<evidence type="ECO:0000313" key="6">
    <source>
        <dbReference type="Proteomes" id="UP000008141"/>
    </source>
</evidence>
<dbReference type="InterPro" id="IPR038090">
    <property type="entry name" value="Cdt1_C_WH_dom_sf"/>
</dbReference>
<dbReference type="KEGG" id="cvr:CHLNCDRAFT_137796"/>
<dbReference type="SUPFAM" id="SSF46785">
    <property type="entry name" value="Winged helix' DNA-binding domain"/>
    <property type="match status" value="1"/>
</dbReference>
<dbReference type="AlphaFoldDB" id="E1Z4I5"/>
<dbReference type="OMA" id="LQPPKRC"/>
<organism evidence="6">
    <name type="scientific">Chlorella variabilis</name>
    <name type="common">Green alga</name>
    <dbReference type="NCBI Taxonomy" id="554065"/>
    <lineage>
        <taxon>Eukaryota</taxon>
        <taxon>Viridiplantae</taxon>
        <taxon>Chlorophyta</taxon>
        <taxon>core chlorophytes</taxon>
        <taxon>Trebouxiophyceae</taxon>
        <taxon>Chlorellales</taxon>
        <taxon>Chlorellaceae</taxon>
        <taxon>Chlorella clade</taxon>
        <taxon>Chlorella</taxon>
    </lineage>
</organism>
<dbReference type="GO" id="GO:0000076">
    <property type="term" value="P:DNA replication checkpoint signaling"/>
    <property type="evidence" value="ECO:0007669"/>
    <property type="project" value="TreeGrafter"/>
</dbReference>
<sequence>MGVLTRKRAAGTAKQSELIALKKGSRGAAFLAAAGIAVPPSASPLPGAASPPKLSTKKASAAKAARLVAGDAPAPLAAPRSAAKPRNPLLGQELPRKLAALLDMFAGLQTVYEMMRRRGQRTTYQHMRQAVEEASGRRFLMAHVAQLQHLLPEALVVEWVRLPVAAHSSRTEPHLLLSLDGPAAARAAADAGAAAPGSGEMRAARDLQQLPPRPEAPAAASRGGSPAILGATAAPAAAAQQLAVPLTPATLGAQPQPSTGRHGRPPMHPSTIDRQRQRRLSFSQPAAASAGLAAPSAAAPASCRGPGKPGTPLDKLSSQLDRQHQRRPEEEEAAEAAAAAAQVHPSQAALAASLGPAGLQFGCAAAVLSGQDACLLASMPQELRRLSTEGIISMDTLRKLDAAEQQHRRLSSKEAVERRDSNAALGQLPRTFSRLQRIFGMQGPNALKLRDVVLRIKQGGEEMSTEGQIEAQVRALAEHAPEYVSLKAYGRCGTPAVWINRACSGNAIMHRLKQVADGRLAQRGEAA</sequence>
<dbReference type="PANTHER" id="PTHR28637:SF1">
    <property type="entry name" value="DNA REPLICATION FACTOR CDT1"/>
    <property type="match status" value="1"/>
</dbReference>
<reference evidence="5 6" key="1">
    <citation type="journal article" date="2010" name="Plant Cell">
        <title>The Chlorella variabilis NC64A genome reveals adaptation to photosymbiosis, coevolution with viruses, and cryptic sex.</title>
        <authorList>
            <person name="Blanc G."/>
            <person name="Duncan G."/>
            <person name="Agarkova I."/>
            <person name="Borodovsky M."/>
            <person name="Gurnon J."/>
            <person name="Kuo A."/>
            <person name="Lindquist E."/>
            <person name="Lucas S."/>
            <person name="Pangilinan J."/>
            <person name="Polle J."/>
            <person name="Salamov A."/>
            <person name="Terry A."/>
            <person name="Yamada T."/>
            <person name="Dunigan D.D."/>
            <person name="Grigoriev I.V."/>
            <person name="Claverie J.M."/>
            <person name="Van Etten J.L."/>
        </authorList>
    </citation>
    <scope>NUCLEOTIDE SEQUENCE [LARGE SCALE GENOMIC DNA]</scope>
    <source>
        <strain evidence="5 6">NC64A</strain>
    </source>
</reference>
<evidence type="ECO:0000313" key="5">
    <source>
        <dbReference type="EMBL" id="EFN59351.1"/>
    </source>
</evidence>
<dbReference type="PANTHER" id="PTHR28637">
    <property type="entry name" value="DNA REPLICATION FACTOR CDT1"/>
    <property type="match status" value="1"/>
</dbReference>
<gene>
    <name evidence="5" type="ORF">CHLNCDRAFT_137796</name>
</gene>
<keyword evidence="2" id="KW-0131">Cell cycle</keyword>
<protein>
    <recommendedName>
        <fullName evidence="4">CDT1 Geminin-binding domain-containing protein</fullName>
    </recommendedName>
</protein>
<proteinExistence type="inferred from homology"/>
<accession>E1Z4I5</accession>
<dbReference type="SMART" id="SM01075">
    <property type="entry name" value="CDT1"/>
    <property type="match status" value="1"/>
</dbReference>
<dbReference type="InterPro" id="IPR045173">
    <property type="entry name" value="Cdt1"/>
</dbReference>
<feature type="region of interest" description="Disordered" evidence="3">
    <location>
        <begin position="249"/>
        <end position="334"/>
    </location>
</feature>
<name>E1Z4I5_CHLVA</name>
<dbReference type="GO" id="GO:0030174">
    <property type="term" value="P:regulation of DNA-templated DNA replication initiation"/>
    <property type="evidence" value="ECO:0007669"/>
    <property type="project" value="InterPro"/>
</dbReference>
<dbReference type="GO" id="GO:0003677">
    <property type="term" value="F:DNA binding"/>
    <property type="evidence" value="ECO:0007669"/>
    <property type="project" value="InterPro"/>
</dbReference>
<dbReference type="GO" id="GO:0070182">
    <property type="term" value="F:DNA polymerase binding"/>
    <property type="evidence" value="ECO:0007669"/>
    <property type="project" value="TreeGrafter"/>
</dbReference>
<comment type="similarity">
    <text evidence="1">Belongs to the Cdt1 family.</text>
</comment>
<feature type="compositionally biased region" description="Low complexity" evidence="3">
    <location>
        <begin position="285"/>
        <end position="302"/>
    </location>
</feature>
<dbReference type="GeneID" id="17358498"/>
<dbReference type="Gene3D" id="1.10.10.1420">
    <property type="entry name" value="DNA replication factor Cdt1, C-terminal WH domain"/>
    <property type="match status" value="1"/>
</dbReference>
<dbReference type="RefSeq" id="XP_005851453.1">
    <property type="nucleotide sequence ID" value="XM_005851391.1"/>
</dbReference>
<evidence type="ECO:0000256" key="3">
    <source>
        <dbReference type="SAM" id="MobiDB-lite"/>
    </source>
</evidence>
<dbReference type="GO" id="GO:0071163">
    <property type="term" value="P:DNA replication preinitiation complex assembly"/>
    <property type="evidence" value="ECO:0007669"/>
    <property type="project" value="InterPro"/>
</dbReference>
<dbReference type="GO" id="GO:0000278">
    <property type="term" value="P:mitotic cell cycle"/>
    <property type="evidence" value="ECO:0007669"/>
    <property type="project" value="TreeGrafter"/>
</dbReference>
<dbReference type="InterPro" id="IPR032054">
    <property type="entry name" value="Cdt1_C"/>
</dbReference>
<feature type="domain" description="CDT1 Geminin-binding" evidence="4">
    <location>
        <begin position="94"/>
        <end position="215"/>
    </location>
</feature>
<evidence type="ECO:0000259" key="4">
    <source>
        <dbReference type="SMART" id="SM01075"/>
    </source>
</evidence>
<dbReference type="InParanoid" id="E1Z4I5"/>